<dbReference type="InterPro" id="IPR001650">
    <property type="entry name" value="Helicase_C-like"/>
</dbReference>
<dbReference type="PROSITE" id="PS50966">
    <property type="entry name" value="ZF_SWIM"/>
    <property type="match status" value="1"/>
</dbReference>
<feature type="domain" description="Helicase C-terminal" evidence="5">
    <location>
        <begin position="882"/>
        <end position="1040"/>
    </location>
</feature>
<evidence type="ECO:0000313" key="6">
    <source>
        <dbReference type="EMBL" id="GBG96526.1"/>
    </source>
</evidence>
<feature type="domain" description="Helicase ATP-binding" evidence="4">
    <location>
        <begin position="613"/>
        <end position="770"/>
    </location>
</feature>
<comment type="caution">
    <text evidence="6">The sequence shown here is derived from an EMBL/GenBank/DDBJ whole genome shotgun (WGS) entry which is preliminary data.</text>
</comment>
<feature type="domain" description="SWIM-type" evidence="3">
    <location>
        <begin position="30"/>
        <end position="75"/>
    </location>
</feature>
<dbReference type="InterPro" id="IPR013663">
    <property type="entry name" value="Helicase_SWF/SNF/SWI_bac"/>
</dbReference>
<dbReference type="GO" id="GO:0016787">
    <property type="term" value="F:hydrolase activity"/>
    <property type="evidence" value="ECO:0007669"/>
    <property type="project" value="UniProtKB-KW"/>
</dbReference>
<dbReference type="AlphaFoldDB" id="A0A2R5HFB8"/>
<evidence type="ECO:0000256" key="2">
    <source>
        <dbReference type="PROSITE-ProRule" id="PRU00325"/>
    </source>
</evidence>
<dbReference type="Pfam" id="PF00271">
    <property type="entry name" value="Helicase_C"/>
    <property type="match status" value="1"/>
</dbReference>
<evidence type="ECO:0000259" key="3">
    <source>
        <dbReference type="PROSITE" id="PS50966"/>
    </source>
</evidence>
<dbReference type="InterPro" id="IPR049730">
    <property type="entry name" value="SNF2/RAD54-like_C"/>
</dbReference>
<accession>A0A2R5HFB8</accession>
<evidence type="ECO:0000256" key="1">
    <source>
        <dbReference type="ARBA" id="ARBA00022801"/>
    </source>
</evidence>
<keyword evidence="6" id="KW-0067">ATP-binding</keyword>
<dbReference type="InterPro" id="IPR007527">
    <property type="entry name" value="Znf_SWIM"/>
</dbReference>
<keyword evidence="2" id="KW-0479">Metal-binding</keyword>
<dbReference type="PROSITE" id="PS51194">
    <property type="entry name" value="HELICASE_CTER"/>
    <property type="match status" value="1"/>
</dbReference>
<dbReference type="GO" id="GO:0005524">
    <property type="term" value="F:ATP binding"/>
    <property type="evidence" value="ECO:0007669"/>
    <property type="project" value="InterPro"/>
</dbReference>
<dbReference type="GO" id="GO:0004386">
    <property type="term" value="F:helicase activity"/>
    <property type="evidence" value="ECO:0007669"/>
    <property type="project" value="UniProtKB-KW"/>
</dbReference>
<dbReference type="PANTHER" id="PTHR10799">
    <property type="entry name" value="SNF2/RAD54 HELICASE FAMILY"/>
    <property type="match status" value="1"/>
</dbReference>
<evidence type="ECO:0000259" key="4">
    <source>
        <dbReference type="PROSITE" id="PS51192"/>
    </source>
</evidence>
<dbReference type="GO" id="GO:0008270">
    <property type="term" value="F:zinc ion binding"/>
    <property type="evidence" value="ECO:0007669"/>
    <property type="project" value="UniProtKB-KW"/>
</dbReference>
<keyword evidence="2" id="KW-0862">Zinc</keyword>
<dbReference type="Gene3D" id="3.40.50.300">
    <property type="entry name" value="P-loop containing nucleotide triphosphate hydrolases"/>
    <property type="match status" value="1"/>
</dbReference>
<keyword evidence="6" id="KW-0347">Helicase</keyword>
<dbReference type="CDD" id="cd18793">
    <property type="entry name" value="SF2_C_SNF"/>
    <property type="match status" value="1"/>
</dbReference>
<protein>
    <submittedName>
        <fullName evidence="6">SNF2 family DNA/RNA helicase</fullName>
    </submittedName>
</protein>
<evidence type="ECO:0000259" key="5">
    <source>
        <dbReference type="PROSITE" id="PS51194"/>
    </source>
</evidence>
<keyword evidence="6" id="KW-0547">Nucleotide-binding</keyword>
<dbReference type="Pfam" id="PF08455">
    <property type="entry name" value="SNF2_assoc"/>
    <property type="match status" value="1"/>
</dbReference>
<keyword evidence="1" id="KW-0378">Hydrolase</keyword>
<dbReference type="EMBL" id="BFFO01000003">
    <property type="protein sequence ID" value="GBG96526.1"/>
    <property type="molecule type" value="Genomic_DNA"/>
</dbReference>
<proteinExistence type="predicted"/>
<dbReference type="InterPro" id="IPR027417">
    <property type="entry name" value="P-loop_NTPase"/>
</dbReference>
<dbReference type="Pfam" id="PF00176">
    <property type="entry name" value="SNF2-rel_dom"/>
    <property type="match status" value="1"/>
</dbReference>
<dbReference type="Gene3D" id="3.40.50.10810">
    <property type="entry name" value="Tandem AAA-ATPase domain"/>
    <property type="match status" value="1"/>
</dbReference>
<dbReference type="Proteomes" id="UP000245021">
    <property type="component" value="Unassembled WGS sequence"/>
</dbReference>
<name>A0A2R5HFB8_9LACT</name>
<organism evidence="6 7">
    <name type="scientific">Lactococcus termiticola</name>
    <dbReference type="NCBI Taxonomy" id="2169526"/>
    <lineage>
        <taxon>Bacteria</taxon>
        <taxon>Bacillati</taxon>
        <taxon>Bacillota</taxon>
        <taxon>Bacilli</taxon>
        <taxon>Lactobacillales</taxon>
        <taxon>Streptococcaceae</taxon>
        <taxon>Lactococcus</taxon>
    </lineage>
</organism>
<dbReference type="OrthoDB" id="9760715at2"/>
<keyword evidence="7" id="KW-1185">Reference proteome</keyword>
<keyword evidence="2" id="KW-0863">Zinc-finger</keyword>
<dbReference type="SMART" id="SM00487">
    <property type="entry name" value="DEXDc"/>
    <property type="match status" value="1"/>
</dbReference>
<dbReference type="Pfam" id="PF04434">
    <property type="entry name" value="SWIM"/>
    <property type="match status" value="1"/>
</dbReference>
<dbReference type="PROSITE" id="PS51192">
    <property type="entry name" value="HELICASE_ATP_BIND_1"/>
    <property type="match status" value="1"/>
</dbReference>
<sequence>MSRMMPAKVRAEGIALYKEGLLTELSQEQYAIQFDVDDAQVKYDLDGTSDFCSCEDFQRTKRYCKHIAAVEEFLKANEEQMNAEASAIDAADNDEEQSYKAGADFLTALEARDQTVFSRDDSYRLEAKIGDTLDLYDVFSRQRSLYLDLRIRSKKLDKAYVIKDVDSFLIALRRNESYAAAKLQIERMSLDLFDEASQSLLQFLLSITEKEDEAFSQQLLLKSGRYLRLPLLFVEPILDLLADLRSHELEIDGRKLNYFSYLELGDRAEGAEELFSFKVESQQDAIELQASAEDFLSFYDERLLYFDHVFYHVNSQQDRLIRFLNQSLLSFEGESKILFAYADKDKLARGLELLASIGKIDAAEFFRIKNFKPAFAFGISDDEKALKLDIQFDYGDFILEHFQELETLDFSRDLKKEARIFDLMDRFDFPRSFHGQIAIEPGFVEDFFLEMVPAFEALGQVQLSRDLSFLRIDQIPKIEIDRKGSLLDISFDLPNVSDSEFSGLVKKLQEDADYYVSESGRFYQLSGEFDQLKAALREMDDAYEIQGNHLTISASRTFQVSRIFEGLSSSELSEAFKDFYRQLTQPELFPYEKPAELNANLRPYQETGVKWLSMLSHYNLGGILADDMGLGKTLQAIVFLLSNLKAGERVLITAPASLTYNWASEFKKFAPSLDIEVIDGSKPERDEKIASDHQVYITSYGSFLKDVEAYNDKELTYLLLDEAQVVKNYSSKTNKALMALDVDYSFALSGTPLENRIEEIWAIFQVIMPGFLPKREKFNKMPSESIARMIQPFIMRRKKEDVLEELPDKMEKVLLNSLEDEQKKLYLAQLQVMQSQVSGMSSQDLSRSRMEILAGITRLRQICDTPALFIEDYQGGSGKMESLRELLVNMKASGHRPLIFSQFTKLFPEIEKMIEELGMSNYRLTGSTQPKERLSMVQAFNAGSRDAFLISLKAGGVGLNLTSADVVILVDLWWNPAVEEQAIARAHRMGQKNRVEVIRLITQGTIEERMIAIQDRKKDLIANVLDGDAASSSLSESEIREILGL</sequence>
<dbReference type="InterPro" id="IPR014001">
    <property type="entry name" value="Helicase_ATP-bd"/>
</dbReference>
<evidence type="ECO:0000313" key="7">
    <source>
        <dbReference type="Proteomes" id="UP000245021"/>
    </source>
</evidence>
<dbReference type="RefSeq" id="WP_109245498.1">
    <property type="nucleotide sequence ID" value="NZ_BFFO01000003.1"/>
</dbReference>
<dbReference type="InterPro" id="IPR000330">
    <property type="entry name" value="SNF2_N"/>
</dbReference>
<reference evidence="6 7" key="1">
    <citation type="journal article" date="2018" name="Genome Announc.">
        <title>Draft Genome Sequence of Lactococcus sp. Strain NtB2 (JCM 32569), Isolated from the Gut of the Higher Termite Nasutitermes takasagoensis.</title>
        <authorList>
            <person name="Noda S."/>
            <person name="Aihara C."/>
            <person name="Yuki M."/>
            <person name="Ohkuma M."/>
        </authorList>
    </citation>
    <scope>NUCLEOTIDE SEQUENCE [LARGE SCALE GENOMIC DNA]</scope>
    <source>
        <strain evidence="6 7">NtB2</strain>
    </source>
</reference>
<dbReference type="SUPFAM" id="SSF52540">
    <property type="entry name" value="P-loop containing nucleoside triphosphate hydrolases"/>
    <property type="match status" value="2"/>
</dbReference>
<dbReference type="InterPro" id="IPR038718">
    <property type="entry name" value="SNF2-like_sf"/>
</dbReference>
<gene>
    <name evidence="6" type="ORF">NtB2_00639</name>
</gene>
<dbReference type="SMART" id="SM00490">
    <property type="entry name" value="HELICc"/>
    <property type="match status" value="1"/>
</dbReference>